<dbReference type="SUPFAM" id="SSF49313">
    <property type="entry name" value="Cadherin-like"/>
    <property type="match status" value="4"/>
</dbReference>
<reference evidence="7" key="1">
    <citation type="journal article" date="2021" name="Genome Biol. Evol.">
        <title>A High-Quality Reference Genome for a Parasitic Bivalve with Doubly Uniparental Inheritance (Bivalvia: Unionida).</title>
        <authorList>
            <person name="Smith C.H."/>
        </authorList>
    </citation>
    <scope>NUCLEOTIDE SEQUENCE</scope>
    <source>
        <strain evidence="7">CHS0354</strain>
    </source>
</reference>
<keyword evidence="8" id="KW-1185">Reference proteome</keyword>
<keyword evidence="1 5" id="KW-0812">Transmembrane</keyword>
<feature type="domain" description="Cadherin" evidence="6">
    <location>
        <begin position="206"/>
        <end position="309"/>
    </location>
</feature>
<dbReference type="PRINTS" id="PR00205">
    <property type="entry name" value="CADHERIN"/>
</dbReference>
<protein>
    <recommendedName>
        <fullName evidence="6">Cadherin domain-containing protein</fullName>
    </recommendedName>
</protein>
<feature type="transmembrane region" description="Helical" evidence="5">
    <location>
        <begin position="531"/>
        <end position="553"/>
    </location>
</feature>
<dbReference type="Gene3D" id="2.60.40.60">
    <property type="entry name" value="Cadherins"/>
    <property type="match status" value="5"/>
</dbReference>
<dbReference type="AlphaFoldDB" id="A0AAE0RYD9"/>
<sequence>APVVYSLPATYDLSEDTTAETLLHTINVTDPQGTTVTCSLGTSGVPFLVKYISGTTRYGIYSQSLPNFNYNSINSYPLSIICTDGTDSTTKTFTVYLIKNSPPVIVNLANSTSIPTSYTSGTNVFTVITTDPENDQLSYSMTCNPSPCIFVIYASGLIQLNTSLTGQTIAGYDLSITVTDGKNTFGPKILTVTITGINNNPVINNLPLGAPLSVAENTALGSTVYTVSVTDLDPDVHTWTMTSSPGTGMSYFTLNSGTGVITTSSTNAINYETLATSSFTFTITVSDGTATDTENLMISISNVNEVPTFNQPSYSISYNESTAGTALPNPSFGVSDPDSSDIKTYTLNCGSSPGFTMNSVTGVVSLSIDYDVDPGVLATTVICTVKVTDSGGLTATASLTININNINDNNPTFTASSYSFFTTYDVAVGTTIGTVTATDADLGIYGSITYTLDQTSLGNDYFQISSLGVITTKASLSTFGSGVTATIKAKVTDGGGRSSSATVYIVTGETTTTSSTTTPEYKSIFKDNRNIAWVVLSAITGAAIIGYLFWLGFSIYRTGWPKLNWSKSCAESNPFKNLCGDEDDVVSVYEDEDNDVKSVTSERTNEDNASRYDRSEPEPTNRSIRTVRPHPPPIESQGWRRF</sequence>
<feature type="domain" description="Cadherin" evidence="6">
    <location>
        <begin position="310"/>
        <end position="413"/>
    </location>
</feature>
<name>A0AAE0RYD9_9BIVA</name>
<evidence type="ECO:0000256" key="5">
    <source>
        <dbReference type="SAM" id="Phobius"/>
    </source>
</evidence>
<dbReference type="InterPro" id="IPR015919">
    <property type="entry name" value="Cadherin-like_sf"/>
</dbReference>
<feature type="region of interest" description="Disordered" evidence="4">
    <location>
        <begin position="591"/>
        <end position="642"/>
    </location>
</feature>
<dbReference type="PROSITE" id="PS50268">
    <property type="entry name" value="CADHERIN_2"/>
    <property type="match status" value="4"/>
</dbReference>
<keyword evidence="5" id="KW-0472">Membrane</keyword>
<evidence type="ECO:0000256" key="4">
    <source>
        <dbReference type="SAM" id="MobiDB-lite"/>
    </source>
</evidence>
<evidence type="ECO:0000256" key="1">
    <source>
        <dbReference type="ARBA" id="ARBA00022692"/>
    </source>
</evidence>
<keyword evidence="2 5" id="KW-1133">Transmembrane helix</keyword>
<proteinExistence type="predicted"/>
<dbReference type="InterPro" id="IPR002126">
    <property type="entry name" value="Cadherin-like_dom"/>
</dbReference>
<feature type="compositionally biased region" description="Basic and acidic residues" evidence="4">
    <location>
        <begin position="603"/>
        <end position="619"/>
    </location>
</feature>
<feature type="domain" description="Cadherin" evidence="6">
    <location>
        <begin position="106"/>
        <end position="203"/>
    </location>
</feature>
<feature type="non-terminal residue" evidence="7">
    <location>
        <position position="642"/>
    </location>
</feature>
<reference evidence="7" key="2">
    <citation type="journal article" date="2021" name="Genome Biol. Evol.">
        <title>Developing a high-quality reference genome for a parasitic bivalve with doubly uniparental inheritance (Bivalvia: Unionida).</title>
        <authorList>
            <person name="Smith C.H."/>
        </authorList>
    </citation>
    <scope>NUCLEOTIDE SEQUENCE</scope>
    <source>
        <strain evidence="7">CHS0354</strain>
        <tissue evidence="7">Mantle</tissue>
    </source>
</reference>
<evidence type="ECO:0000313" key="8">
    <source>
        <dbReference type="Proteomes" id="UP001195483"/>
    </source>
</evidence>
<dbReference type="PANTHER" id="PTHR24026:SF126">
    <property type="entry name" value="PROTOCADHERIN FAT 4"/>
    <property type="match status" value="1"/>
</dbReference>
<keyword evidence="3" id="KW-0106">Calcium</keyword>
<evidence type="ECO:0000256" key="3">
    <source>
        <dbReference type="PROSITE-ProRule" id="PRU00043"/>
    </source>
</evidence>
<evidence type="ECO:0000256" key="2">
    <source>
        <dbReference type="ARBA" id="ARBA00022989"/>
    </source>
</evidence>
<comment type="caution">
    <text evidence="7">The sequence shown here is derived from an EMBL/GenBank/DDBJ whole genome shotgun (WGS) entry which is preliminary data.</text>
</comment>
<dbReference type="PANTHER" id="PTHR24026">
    <property type="entry name" value="FAT ATYPICAL CADHERIN-RELATED"/>
    <property type="match status" value="1"/>
</dbReference>
<dbReference type="GO" id="GO:0005509">
    <property type="term" value="F:calcium ion binding"/>
    <property type="evidence" value="ECO:0007669"/>
    <property type="project" value="UniProtKB-UniRule"/>
</dbReference>
<dbReference type="Proteomes" id="UP001195483">
    <property type="component" value="Unassembled WGS sequence"/>
</dbReference>
<evidence type="ECO:0000313" key="7">
    <source>
        <dbReference type="EMBL" id="KAK3581876.1"/>
    </source>
</evidence>
<gene>
    <name evidence="7" type="ORF">CHS0354_000291</name>
</gene>
<dbReference type="CDD" id="cd11304">
    <property type="entry name" value="Cadherin_repeat"/>
    <property type="match status" value="3"/>
</dbReference>
<evidence type="ECO:0000259" key="6">
    <source>
        <dbReference type="PROSITE" id="PS50268"/>
    </source>
</evidence>
<dbReference type="EMBL" id="JAEAOA010000067">
    <property type="protein sequence ID" value="KAK3581876.1"/>
    <property type="molecule type" value="Genomic_DNA"/>
</dbReference>
<dbReference type="GO" id="GO:0007156">
    <property type="term" value="P:homophilic cell adhesion via plasma membrane adhesion molecules"/>
    <property type="evidence" value="ECO:0007669"/>
    <property type="project" value="InterPro"/>
</dbReference>
<organism evidence="7 8">
    <name type="scientific">Potamilus streckersoni</name>
    <dbReference type="NCBI Taxonomy" id="2493646"/>
    <lineage>
        <taxon>Eukaryota</taxon>
        <taxon>Metazoa</taxon>
        <taxon>Spiralia</taxon>
        <taxon>Lophotrochozoa</taxon>
        <taxon>Mollusca</taxon>
        <taxon>Bivalvia</taxon>
        <taxon>Autobranchia</taxon>
        <taxon>Heteroconchia</taxon>
        <taxon>Palaeoheterodonta</taxon>
        <taxon>Unionida</taxon>
        <taxon>Unionoidea</taxon>
        <taxon>Unionidae</taxon>
        <taxon>Ambleminae</taxon>
        <taxon>Lampsilini</taxon>
        <taxon>Potamilus</taxon>
    </lineage>
</organism>
<feature type="domain" description="Cadherin" evidence="6">
    <location>
        <begin position="414"/>
        <end position="521"/>
    </location>
</feature>
<dbReference type="GO" id="GO:0005886">
    <property type="term" value="C:plasma membrane"/>
    <property type="evidence" value="ECO:0007669"/>
    <property type="project" value="UniProtKB-SubCell"/>
</dbReference>
<reference evidence="7" key="3">
    <citation type="submission" date="2023-05" db="EMBL/GenBank/DDBJ databases">
        <authorList>
            <person name="Smith C.H."/>
        </authorList>
    </citation>
    <scope>NUCLEOTIDE SEQUENCE</scope>
    <source>
        <strain evidence="7">CHS0354</strain>
        <tissue evidence="7">Mantle</tissue>
    </source>
</reference>
<accession>A0AAE0RYD9</accession>
<dbReference type="SMART" id="SM00112">
    <property type="entry name" value="CA"/>
    <property type="match status" value="5"/>
</dbReference>